<dbReference type="InterPro" id="IPR044807">
    <property type="entry name" value="DRIP1-like"/>
</dbReference>
<dbReference type="GO" id="GO:0004842">
    <property type="term" value="F:ubiquitin-protein transferase activity"/>
    <property type="evidence" value="ECO:0007669"/>
    <property type="project" value="InterPro"/>
</dbReference>
<evidence type="ECO:0000313" key="2">
    <source>
        <dbReference type="EMBL" id="JAT54787.1"/>
    </source>
</evidence>
<reference evidence="2" key="1">
    <citation type="submission" date="2015-07" db="EMBL/GenBank/DDBJ databases">
        <title>Transcriptome Assembly of Anthurium amnicola.</title>
        <authorList>
            <person name="Suzuki J."/>
        </authorList>
    </citation>
    <scope>NUCLEOTIDE SEQUENCE</scope>
</reference>
<feature type="compositionally biased region" description="Polar residues" evidence="1">
    <location>
        <begin position="52"/>
        <end position="75"/>
    </location>
</feature>
<name>A0A1D1YJH4_9ARAE</name>
<feature type="region of interest" description="Disordered" evidence="1">
    <location>
        <begin position="108"/>
        <end position="159"/>
    </location>
</feature>
<gene>
    <name evidence="2" type="primary">DRIP2_0</name>
    <name evidence="2" type="ORF">g.24690</name>
</gene>
<evidence type="ECO:0000256" key="1">
    <source>
        <dbReference type="SAM" id="MobiDB-lite"/>
    </source>
</evidence>
<feature type="region of interest" description="Disordered" evidence="1">
    <location>
        <begin position="1"/>
        <end position="91"/>
    </location>
</feature>
<feature type="compositionally biased region" description="Basic and acidic residues" evidence="1">
    <location>
        <begin position="76"/>
        <end position="91"/>
    </location>
</feature>
<accession>A0A1D1YJH4</accession>
<dbReference type="EMBL" id="GDJX01013149">
    <property type="protein sequence ID" value="JAT54787.1"/>
    <property type="molecule type" value="Transcribed_RNA"/>
</dbReference>
<feature type="non-terminal residue" evidence="2">
    <location>
        <position position="1"/>
    </location>
</feature>
<feature type="compositionally biased region" description="Basic and acidic residues" evidence="1">
    <location>
        <begin position="37"/>
        <end position="51"/>
    </location>
</feature>
<organism evidence="2">
    <name type="scientific">Anthurium amnicola</name>
    <dbReference type="NCBI Taxonomy" id="1678845"/>
    <lineage>
        <taxon>Eukaryota</taxon>
        <taxon>Viridiplantae</taxon>
        <taxon>Streptophyta</taxon>
        <taxon>Embryophyta</taxon>
        <taxon>Tracheophyta</taxon>
        <taxon>Spermatophyta</taxon>
        <taxon>Magnoliopsida</taxon>
        <taxon>Liliopsida</taxon>
        <taxon>Araceae</taxon>
        <taxon>Pothoideae</taxon>
        <taxon>Potheae</taxon>
        <taxon>Anthurium</taxon>
    </lineage>
</organism>
<feature type="compositionally biased region" description="Basic and acidic residues" evidence="1">
    <location>
        <begin position="141"/>
        <end position="154"/>
    </location>
</feature>
<proteinExistence type="predicted"/>
<feature type="compositionally biased region" description="Polar residues" evidence="1">
    <location>
        <begin position="1"/>
        <end position="18"/>
    </location>
</feature>
<dbReference type="PANTHER" id="PTHR46293:SF1">
    <property type="entry name" value="OS03G0632800 PROTEIN"/>
    <property type="match status" value="1"/>
</dbReference>
<dbReference type="PANTHER" id="PTHR46293">
    <property type="entry name" value="E3 UBIQUITIN PROTEIN LIGASE DRIP1"/>
    <property type="match status" value="1"/>
</dbReference>
<feature type="compositionally biased region" description="Polar residues" evidence="1">
    <location>
        <begin position="115"/>
        <end position="133"/>
    </location>
</feature>
<sequence length="311" mass="34182">SLSSLVVNTPRVATQNGLTGRRTKVVTRKSSALRGLEPIKKEEDYVEDHPETSSSPELPSKTGQNKRQNFSNAESSTKKESDMSVEPSADKTELWKPLNCLVEAANRTKPPKFSGQGSVSKAEQSNGPQSEVNSQKHKAREHAQKCKLQDDKKSNAPTTSVLNKVRRMHGVGRKRATDSREFGVSAQALLDAARVKRERRISPIWFSLIADSNQEGDARLPQVSACYLRIKDGSLPVSFIQKYLAKKLDLANETEVEITCRGQTVVPTLALHKLVDLWLQTGSSQKAQASVGTSAKDFVMVLAYARKVPSA</sequence>
<protein>
    <submittedName>
        <fullName evidence="2">E3 ubiquitin protein ligase DRIP2</fullName>
    </submittedName>
</protein>
<dbReference type="AlphaFoldDB" id="A0A1D1YJH4"/>